<dbReference type="Pfam" id="PF25390">
    <property type="entry name" value="WD40_RLD"/>
    <property type="match status" value="1"/>
</dbReference>
<dbReference type="PANTHER" id="PTHR45622:SF11">
    <property type="entry name" value="E3 UBIQUITIN-PROTEIN LIGASE HERC6-RELATED"/>
    <property type="match status" value="1"/>
</dbReference>
<feature type="repeat" description="RCC1" evidence="5">
    <location>
        <begin position="149"/>
        <end position="203"/>
    </location>
</feature>
<keyword evidence="1" id="KW-0808">Transferase</keyword>
<dbReference type="PROSITE" id="PS50237">
    <property type="entry name" value="HECT"/>
    <property type="match status" value="1"/>
</dbReference>
<evidence type="ECO:0000259" key="7">
    <source>
        <dbReference type="PROSITE" id="PS50237"/>
    </source>
</evidence>
<evidence type="ECO:0000313" key="9">
    <source>
        <dbReference type="Proteomes" id="UP000826234"/>
    </source>
</evidence>
<keyword evidence="9" id="KW-1185">Reference proteome</keyword>
<feature type="repeat" description="RCC1" evidence="5">
    <location>
        <begin position="204"/>
        <end position="255"/>
    </location>
</feature>
<keyword evidence="6" id="KW-0732">Signal</keyword>
<dbReference type="SUPFAM" id="SSF50985">
    <property type="entry name" value="RCC1/BLIP-II"/>
    <property type="match status" value="1"/>
</dbReference>
<dbReference type="PRINTS" id="PR00633">
    <property type="entry name" value="RCCNDNSATION"/>
</dbReference>
<sequence length="715" mass="79531">MFANECSFSIFAFFLKDLIQALEAQAIVNISCGKDHSLAVCNKGRVYSWGAGAFGQLGTGELGDRLIPRTINALSTYTVIQVACGHYHSIALTKDGRVFSWGQNIHGQLGLGKEVPSQARPQQISALDGIPLAQVAAGGAHSFALSLSGVVYGWGRNNAHQLGLSQANPKEKIFKPYSIAALRNLDVTFVSCGAEHTAVLTQDGSVFTFGDDSVGQLGHSSSSSPKTVPQKVEWIDGPVSHLACGSYHTLVFSSASGQLLSFGRGPLERNGSETSHSKRDERGCLNISALISPTDLLDVQVKQIFAGTYVNFATVEIETIFSSSPCLTASFLKQGYPFKSGCDVAIDLQKAREILQKLATKDWIAGRISFSLNRLIPALPLNSPHQEALSVFLLLPECFAALEAQKLQSLALPFAKTVLDLSKRSSDILEKYWSLLPASFLNQIVQVLSKAVKSELSHYLVYPDCQEVIPLLRLLKKLYKVNKRANYKLQVSNFYIDGIQQTINIFEDLVRWCEQSNHPNAEKCPVSLCCFPFVYNLMTKMNIFAVYATVEQDYIKIGAHNEIRRNLQLGISELPELPVFRLRVQRHNLIEDTLHQLSHVEDFCLKKQLFVEFKGEMAEYRTGPVLLDFFSHLFEEMAHPDYGMFTYPHHSSPMWFPVRTSVEKNKYFLFGILCGLSLYNRVIAYIPFPLAAFKKLLDKNPSLDDLKELDPVLGR</sequence>
<dbReference type="Proteomes" id="UP000826234">
    <property type="component" value="Unassembled WGS sequence"/>
</dbReference>
<feature type="repeat" description="RCC1" evidence="5">
    <location>
        <begin position="96"/>
        <end position="148"/>
    </location>
</feature>
<comment type="caution">
    <text evidence="4">Lacks conserved residue(s) required for the propagation of feature annotation.</text>
</comment>
<name>A0ABQ7SES4_PHRPL</name>
<evidence type="ECO:0000256" key="3">
    <source>
        <dbReference type="ARBA" id="ARBA00022786"/>
    </source>
</evidence>
<dbReference type="InterPro" id="IPR051709">
    <property type="entry name" value="Ub-ligase/GTPase-reg"/>
</dbReference>
<dbReference type="Gene3D" id="3.30.2160.10">
    <property type="entry name" value="Hect, E3 ligase catalytic domain"/>
    <property type="match status" value="1"/>
</dbReference>
<dbReference type="InterPro" id="IPR009091">
    <property type="entry name" value="RCC1/BLIP-II"/>
</dbReference>
<dbReference type="InterPro" id="IPR058923">
    <property type="entry name" value="RCC1-like_dom"/>
</dbReference>
<organism evidence="8 9">
    <name type="scientific">Phrynosoma platyrhinos</name>
    <name type="common">Desert horned lizard</name>
    <dbReference type="NCBI Taxonomy" id="52577"/>
    <lineage>
        <taxon>Eukaryota</taxon>
        <taxon>Metazoa</taxon>
        <taxon>Chordata</taxon>
        <taxon>Craniata</taxon>
        <taxon>Vertebrata</taxon>
        <taxon>Euteleostomi</taxon>
        <taxon>Lepidosauria</taxon>
        <taxon>Squamata</taxon>
        <taxon>Bifurcata</taxon>
        <taxon>Unidentata</taxon>
        <taxon>Episquamata</taxon>
        <taxon>Toxicofera</taxon>
        <taxon>Iguania</taxon>
        <taxon>Phrynosomatidae</taxon>
        <taxon>Phrynosomatinae</taxon>
        <taxon>Phrynosoma</taxon>
    </lineage>
</organism>
<feature type="signal peptide" evidence="6">
    <location>
        <begin position="1"/>
        <end position="24"/>
    </location>
</feature>
<evidence type="ECO:0000256" key="6">
    <source>
        <dbReference type="SAM" id="SignalP"/>
    </source>
</evidence>
<dbReference type="EMBL" id="JAIPUX010005290">
    <property type="protein sequence ID" value="KAH0615832.1"/>
    <property type="molecule type" value="Genomic_DNA"/>
</dbReference>
<feature type="domain" description="HECT" evidence="7">
    <location>
        <begin position="601"/>
        <end position="715"/>
    </location>
</feature>
<evidence type="ECO:0000313" key="8">
    <source>
        <dbReference type="EMBL" id="KAH0615832.1"/>
    </source>
</evidence>
<accession>A0ABQ7SES4</accession>
<dbReference type="Gene3D" id="3.90.1750.10">
    <property type="entry name" value="Hect, E3 ligase catalytic domains"/>
    <property type="match status" value="1"/>
</dbReference>
<reference evidence="8 9" key="1">
    <citation type="journal article" date="2022" name="Gigascience">
        <title>A chromosome-level genome assembly and annotation of the desert horned lizard, Phrynosoma platyrhinos, provides insight into chromosomal rearrangements among reptiles.</title>
        <authorList>
            <person name="Koochekian N."/>
            <person name="Ascanio A."/>
            <person name="Farleigh K."/>
            <person name="Card D.C."/>
            <person name="Schield D.R."/>
            <person name="Castoe T.A."/>
            <person name="Jezkova T."/>
        </authorList>
    </citation>
    <scope>NUCLEOTIDE SEQUENCE [LARGE SCALE GENOMIC DNA]</scope>
    <source>
        <strain evidence="8">NK-2021</strain>
    </source>
</reference>
<dbReference type="PANTHER" id="PTHR45622">
    <property type="entry name" value="UBIQUITIN-PROTEIN LIGASE E3A-RELATED"/>
    <property type="match status" value="1"/>
</dbReference>
<dbReference type="Pfam" id="PF00632">
    <property type="entry name" value="HECT"/>
    <property type="match status" value="1"/>
</dbReference>
<dbReference type="Pfam" id="PF00415">
    <property type="entry name" value="RCC1"/>
    <property type="match status" value="1"/>
</dbReference>
<evidence type="ECO:0000256" key="5">
    <source>
        <dbReference type="PROSITE-ProRule" id="PRU00235"/>
    </source>
</evidence>
<keyword evidence="2" id="KW-0677">Repeat</keyword>
<evidence type="ECO:0000256" key="2">
    <source>
        <dbReference type="ARBA" id="ARBA00022737"/>
    </source>
</evidence>
<dbReference type="InterPro" id="IPR000408">
    <property type="entry name" value="Reg_chr_condens"/>
</dbReference>
<feature type="chain" id="PRO_5045670487" description="HECT domain-containing protein" evidence="6">
    <location>
        <begin position="25"/>
        <end position="715"/>
    </location>
</feature>
<keyword evidence="3 4" id="KW-0833">Ubl conjugation pathway</keyword>
<gene>
    <name evidence="8" type="ORF">JD844_026393</name>
</gene>
<dbReference type="PROSITE" id="PS00626">
    <property type="entry name" value="RCC1_2"/>
    <property type="match status" value="3"/>
</dbReference>
<feature type="repeat" description="RCC1" evidence="5">
    <location>
        <begin position="44"/>
        <end position="95"/>
    </location>
</feature>
<evidence type="ECO:0000256" key="1">
    <source>
        <dbReference type="ARBA" id="ARBA00022679"/>
    </source>
</evidence>
<dbReference type="SUPFAM" id="SSF56204">
    <property type="entry name" value="Hect, E3 ligase catalytic domain"/>
    <property type="match status" value="1"/>
</dbReference>
<dbReference type="InterPro" id="IPR035983">
    <property type="entry name" value="Hect_E3_ubiquitin_ligase"/>
</dbReference>
<dbReference type="InterPro" id="IPR000569">
    <property type="entry name" value="HECT_dom"/>
</dbReference>
<dbReference type="PROSITE" id="PS50012">
    <property type="entry name" value="RCC1_3"/>
    <property type="match status" value="4"/>
</dbReference>
<protein>
    <recommendedName>
        <fullName evidence="7">HECT domain-containing protein</fullName>
    </recommendedName>
</protein>
<comment type="caution">
    <text evidence="8">The sequence shown here is derived from an EMBL/GenBank/DDBJ whole genome shotgun (WGS) entry which is preliminary data.</text>
</comment>
<proteinExistence type="predicted"/>
<dbReference type="Gene3D" id="2.130.10.30">
    <property type="entry name" value="Regulator of chromosome condensation 1/beta-lactamase-inhibitor protein II"/>
    <property type="match status" value="2"/>
</dbReference>
<evidence type="ECO:0000256" key="4">
    <source>
        <dbReference type="PROSITE-ProRule" id="PRU00104"/>
    </source>
</evidence>